<feature type="compositionally biased region" description="Basic and acidic residues" evidence="5">
    <location>
        <begin position="960"/>
        <end position="971"/>
    </location>
</feature>
<dbReference type="GO" id="GO:0004674">
    <property type="term" value="F:protein serine/threonine kinase activity"/>
    <property type="evidence" value="ECO:0007669"/>
    <property type="project" value="UniProtKB-KW"/>
</dbReference>
<dbReference type="GO" id="GO:0005524">
    <property type="term" value="F:ATP binding"/>
    <property type="evidence" value="ECO:0007669"/>
    <property type="project" value="UniProtKB-UniRule"/>
</dbReference>
<dbReference type="InterPro" id="IPR036388">
    <property type="entry name" value="WH-like_DNA-bd_sf"/>
</dbReference>
<dbReference type="InterPro" id="IPR011009">
    <property type="entry name" value="Kinase-like_dom_sf"/>
</dbReference>
<dbReference type="PROSITE" id="PS50011">
    <property type="entry name" value="PROTEIN_KINASE_DOM"/>
    <property type="match status" value="1"/>
</dbReference>
<feature type="transmembrane region" description="Helical" evidence="6">
    <location>
        <begin position="204"/>
        <end position="222"/>
    </location>
</feature>
<evidence type="ECO:0000256" key="3">
    <source>
        <dbReference type="ARBA" id="ARBA00022840"/>
    </source>
</evidence>
<dbReference type="SMART" id="SM00220">
    <property type="entry name" value="S_TKc"/>
    <property type="match status" value="1"/>
</dbReference>
<evidence type="ECO:0000313" key="9">
    <source>
        <dbReference type="Proteomes" id="UP000794436"/>
    </source>
</evidence>
<keyword evidence="1" id="KW-0808">Transferase</keyword>
<dbReference type="PANTHER" id="PTHR44329:SF289">
    <property type="entry name" value="SERINE_THREONINE-PROTEIN KINASE VIK"/>
    <property type="match status" value="1"/>
</dbReference>
<feature type="region of interest" description="Disordered" evidence="5">
    <location>
        <begin position="951"/>
        <end position="971"/>
    </location>
</feature>
<evidence type="ECO:0000256" key="1">
    <source>
        <dbReference type="ARBA" id="ARBA00022527"/>
    </source>
</evidence>
<evidence type="ECO:0000313" key="8">
    <source>
        <dbReference type="EMBL" id="TMW66250.1"/>
    </source>
</evidence>
<sequence length="982" mass="108946">MDAPVLNATDGAASAIGLAYQTHLLDEYRRLFVVLALGYGIICLLSMVLVVYLRRNQTVAFQGDTNAARKIILPAYLPLLLLLMVVSFAYSVYFWIARFGVGVEHFSSKVETEIYYSGRLFFILVVMVFMYQKSVSGPALRRAALIALGLSAYNIPVVWVTDKYGSTEVAYWIPQCTRVILLLFYLWVFIMPPSRASKRTLREYCVFVFIYYILFFAYNELFHQGKMDPGFKMVYANVLWGSLSPLFIWRLLRADTEHWRGLGLRAVALQSIFRQKNQVNEHISSQGLHVLIEMHRKYIIDFAFLEFKQKIGTGSSAMVFQGILHSKKPVAIKVYTPTELTDEVVAEFSHEAALCGALHHPNIVQFYGMCVCPPTICLVSELCQGSLDQVTQGQARRALDITRQQLLIDLNYMIDATRAVAYLHSFSPAFLHRDIKPSNFLVDNRGVVKLTDFGESRSLPHARGGGNAGPVCSTNRSVGGREERSSSGVVPIRLSHDTWPSSIHGGIQSHSERRAMTVRGTAEYMPPELIQGKAGTAMYAEAADIFSLAMTLWDIMHPLDEKYPEANGNHLKVFQAVLDGERPPLSSATHPGFQELLRSAWDPQPERRPSALMILDTLEKIHREVSADLAIMLSNAIDKKILISKKGCTTEQFCTGQSLVQKMLEYGYVDSTEEAIRVGNGFMSARLLHHGRHFVAFGNTDEQFMFDDAQLDRQHEQERAFLPPIIERMTMSSEGFSHSLDDLVIRGAEHTAISDDASSTAPSGSKSRSASGGDSSSGSQPPAELVRMPSYRSRARTTEEMRRNNAVTGSQWESAAADASGVCPCPKLGAGFSYIPRSTYHRFRRGKKNGMDGDGGLMSTPEREEARRVLGSSSNGIQRGGVKISHNQSGTATSSSSSNNSATTTSMLDENHGLTAHLLMNDFTTTGEDGAFHDFFDFPVHSLIDVEMAGMESDSDNDSDQAHGDRNDRAFHGYSIQGANLI</sequence>
<dbReference type="Gene3D" id="1.10.10.10">
    <property type="entry name" value="Winged helix-like DNA-binding domain superfamily/Winged helix DNA-binding domain"/>
    <property type="match status" value="1"/>
</dbReference>
<dbReference type="InterPro" id="IPR017441">
    <property type="entry name" value="Protein_kinase_ATP_BS"/>
</dbReference>
<feature type="transmembrane region" description="Helical" evidence="6">
    <location>
        <begin position="143"/>
        <end position="160"/>
    </location>
</feature>
<keyword evidence="6" id="KW-1133">Transmembrane helix</keyword>
<gene>
    <name evidence="8" type="ORF">Poli38472_004015</name>
</gene>
<keyword evidence="9" id="KW-1185">Reference proteome</keyword>
<accession>A0A8K1CMW6</accession>
<evidence type="ECO:0000259" key="7">
    <source>
        <dbReference type="PROSITE" id="PS50011"/>
    </source>
</evidence>
<dbReference type="PANTHER" id="PTHR44329">
    <property type="entry name" value="SERINE/THREONINE-PROTEIN KINASE TNNI3K-RELATED"/>
    <property type="match status" value="1"/>
</dbReference>
<keyword evidence="1" id="KW-0418">Kinase</keyword>
<dbReference type="Pfam" id="PF00069">
    <property type="entry name" value="Pkinase"/>
    <property type="match status" value="1"/>
</dbReference>
<evidence type="ECO:0000256" key="4">
    <source>
        <dbReference type="PROSITE-ProRule" id="PRU10141"/>
    </source>
</evidence>
<dbReference type="PROSITE" id="PS00107">
    <property type="entry name" value="PROTEIN_KINASE_ATP"/>
    <property type="match status" value="1"/>
</dbReference>
<feature type="binding site" evidence="4">
    <location>
        <position position="333"/>
    </location>
    <ligand>
        <name>ATP</name>
        <dbReference type="ChEBI" id="CHEBI:30616"/>
    </ligand>
</feature>
<dbReference type="PROSITE" id="PS00108">
    <property type="entry name" value="PROTEIN_KINASE_ST"/>
    <property type="match status" value="1"/>
</dbReference>
<proteinExistence type="predicted"/>
<evidence type="ECO:0000256" key="2">
    <source>
        <dbReference type="ARBA" id="ARBA00022741"/>
    </source>
</evidence>
<dbReference type="InterPro" id="IPR051681">
    <property type="entry name" value="Ser/Thr_Kinases-Pseudokinases"/>
</dbReference>
<organism evidence="8 9">
    <name type="scientific">Pythium oligandrum</name>
    <name type="common">Mycoparasitic fungus</name>
    <dbReference type="NCBI Taxonomy" id="41045"/>
    <lineage>
        <taxon>Eukaryota</taxon>
        <taxon>Sar</taxon>
        <taxon>Stramenopiles</taxon>
        <taxon>Oomycota</taxon>
        <taxon>Peronosporomycetes</taxon>
        <taxon>Pythiales</taxon>
        <taxon>Pythiaceae</taxon>
        <taxon>Pythium</taxon>
    </lineage>
</organism>
<feature type="transmembrane region" description="Helical" evidence="6">
    <location>
        <begin position="31"/>
        <end position="53"/>
    </location>
</feature>
<reference evidence="8" key="1">
    <citation type="submission" date="2019-03" db="EMBL/GenBank/DDBJ databases">
        <title>Long read genome sequence of the mycoparasitic Pythium oligandrum ATCC 38472 isolated from sugarbeet rhizosphere.</title>
        <authorList>
            <person name="Gaulin E."/>
        </authorList>
    </citation>
    <scope>NUCLEOTIDE SEQUENCE</scope>
    <source>
        <strain evidence="8">ATCC 38472_TT</strain>
    </source>
</reference>
<feature type="compositionally biased region" description="Low complexity" evidence="5">
    <location>
        <begin position="891"/>
        <end position="906"/>
    </location>
</feature>
<protein>
    <recommendedName>
        <fullName evidence="7">Protein kinase domain-containing protein</fullName>
    </recommendedName>
</protein>
<feature type="transmembrane region" description="Helical" evidence="6">
    <location>
        <begin position="73"/>
        <end position="94"/>
    </location>
</feature>
<name>A0A8K1CMW6_PYTOL</name>
<feature type="transmembrane region" description="Helical" evidence="6">
    <location>
        <begin position="172"/>
        <end position="192"/>
    </location>
</feature>
<dbReference type="OrthoDB" id="635774at2759"/>
<keyword evidence="1" id="KW-0723">Serine/threonine-protein kinase</keyword>
<dbReference type="InterPro" id="IPR008271">
    <property type="entry name" value="Ser/Thr_kinase_AS"/>
</dbReference>
<feature type="compositionally biased region" description="Low complexity" evidence="5">
    <location>
        <begin position="757"/>
        <end position="783"/>
    </location>
</feature>
<feature type="domain" description="Protein kinase" evidence="7">
    <location>
        <begin position="305"/>
        <end position="625"/>
    </location>
</feature>
<feature type="region of interest" description="Disordered" evidence="5">
    <location>
        <begin position="845"/>
        <end position="906"/>
    </location>
</feature>
<comment type="caution">
    <text evidence="8">The sequence shown here is derived from an EMBL/GenBank/DDBJ whole genome shotgun (WGS) entry which is preliminary data.</text>
</comment>
<evidence type="ECO:0000256" key="5">
    <source>
        <dbReference type="SAM" id="MobiDB-lite"/>
    </source>
</evidence>
<dbReference type="InterPro" id="IPR001245">
    <property type="entry name" value="Ser-Thr/Tyr_kinase_cat_dom"/>
</dbReference>
<feature type="region of interest" description="Disordered" evidence="5">
    <location>
        <begin position="753"/>
        <end position="812"/>
    </location>
</feature>
<dbReference type="Gene3D" id="3.30.200.20">
    <property type="entry name" value="Phosphorylase Kinase, domain 1"/>
    <property type="match status" value="1"/>
</dbReference>
<dbReference type="AlphaFoldDB" id="A0A8K1CMW6"/>
<keyword evidence="6" id="KW-0472">Membrane</keyword>
<dbReference type="SUPFAM" id="SSF56112">
    <property type="entry name" value="Protein kinase-like (PK-like)"/>
    <property type="match status" value="1"/>
</dbReference>
<keyword evidence="2 4" id="KW-0547">Nucleotide-binding</keyword>
<evidence type="ECO:0000256" key="6">
    <source>
        <dbReference type="SAM" id="Phobius"/>
    </source>
</evidence>
<dbReference type="EMBL" id="SPLM01000036">
    <property type="protein sequence ID" value="TMW66250.1"/>
    <property type="molecule type" value="Genomic_DNA"/>
</dbReference>
<dbReference type="Proteomes" id="UP000794436">
    <property type="component" value="Unassembled WGS sequence"/>
</dbReference>
<keyword evidence="3 4" id="KW-0067">ATP-binding</keyword>
<feature type="transmembrane region" description="Helical" evidence="6">
    <location>
        <begin position="114"/>
        <end position="131"/>
    </location>
</feature>
<keyword evidence="6" id="KW-0812">Transmembrane</keyword>
<dbReference type="Pfam" id="PF07714">
    <property type="entry name" value="PK_Tyr_Ser-Thr"/>
    <property type="match status" value="1"/>
</dbReference>
<dbReference type="Gene3D" id="1.10.510.10">
    <property type="entry name" value="Transferase(Phosphotransferase) domain 1"/>
    <property type="match status" value="1"/>
</dbReference>
<feature type="region of interest" description="Disordered" evidence="5">
    <location>
        <begin position="459"/>
        <end position="487"/>
    </location>
</feature>
<dbReference type="InterPro" id="IPR000719">
    <property type="entry name" value="Prot_kinase_dom"/>
</dbReference>